<evidence type="ECO:0000256" key="5">
    <source>
        <dbReference type="ARBA" id="ARBA00022553"/>
    </source>
</evidence>
<dbReference type="Pfam" id="PF02518">
    <property type="entry name" value="HATPase_c"/>
    <property type="match status" value="1"/>
</dbReference>
<feature type="domain" description="Histidine kinase" evidence="13">
    <location>
        <begin position="155"/>
        <end position="367"/>
    </location>
</feature>
<evidence type="ECO:0000256" key="7">
    <source>
        <dbReference type="ARBA" id="ARBA00022692"/>
    </source>
</evidence>
<keyword evidence="5" id="KW-0597">Phosphoprotein</keyword>
<dbReference type="SUPFAM" id="SSF55874">
    <property type="entry name" value="ATPase domain of HSP90 chaperone/DNA topoisomerase II/histidine kinase"/>
    <property type="match status" value="1"/>
</dbReference>
<comment type="subcellular location">
    <subcellularLocation>
        <location evidence="3">Cell membrane</location>
    </subcellularLocation>
    <subcellularLocation>
        <location evidence="2">Membrane</location>
        <topology evidence="2">Multi-pass membrane protein</topology>
    </subcellularLocation>
</comment>
<dbReference type="PANTHER" id="PTHR45436:SF15">
    <property type="entry name" value="SENSOR HISTIDINE KINASE CUSS"/>
    <property type="match status" value="1"/>
</dbReference>
<dbReference type="AlphaFoldDB" id="E1QXK3"/>
<dbReference type="CDD" id="cd06225">
    <property type="entry name" value="HAMP"/>
    <property type="match status" value="1"/>
</dbReference>
<dbReference type="Gene3D" id="1.10.287.130">
    <property type="match status" value="1"/>
</dbReference>
<dbReference type="PROSITE" id="PS50885">
    <property type="entry name" value="HAMP"/>
    <property type="match status" value="1"/>
</dbReference>
<evidence type="ECO:0000256" key="12">
    <source>
        <dbReference type="SAM" id="Phobius"/>
    </source>
</evidence>
<dbReference type="EC" id="2.7.13.3" evidence="4"/>
<dbReference type="GeneID" id="78513150"/>
<reference evidence="15 16" key="1">
    <citation type="journal article" date="2010" name="Stand. Genomic Sci.">
        <title>Complete genome sequence of Olsenella uli type strain (VPI D76D-27C).</title>
        <authorList>
            <person name="Goker M."/>
            <person name="Held B."/>
            <person name="Lucas S."/>
            <person name="Nolan M."/>
            <person name="Yasawong M."/>
            <person name="Glavina Del Rio T."/>
            <person name="Tice H."/>
            <person name="Cheng J.F."/>
            <person name="Bruce D."/>
            <person name="Detter J.C."/>
            <person name="Tapia R."/>
            <person name="Han C."/>
            <person name="Goodwin L."/>
            <person name="Pitluck S."/>
            <person name="Liolios K."/>
            <person name="Ivanova N."/>
            <person name="Mavromatis K."/>
            <person name="Mikhailova N."/>
            <person name="Pati A."/>
            <person name="Chen A."/>
            <person name="Palaniappan K."/>
            <person name="Land M."/>
            <person name="Hauser L."/>
            <person name="Chang Y.J."/>
            <person name="Jeffries C.D."/>
            <person name="Rohde M."/>
            <person name="Sikorski J."/>
            <person name="Pukall R."/>
            <person name="Woyke T."/>
            <person name="Bristow J."/>
            <person name="Eisen J.A."/>
            <person name="Markowitz V."/>
            <person name="Hugenholtz P."/>
            <person name="Kyrpides N.C."/>
            <person name="Klenk H.P."/>
            <person name="Lapidus A."/>
        </authorList>
    </citation>
    <scope>NUCLEOTIDE SEQUENCE [LARGE SCALE GENOMIC DNA]</scope>
    <source>
        <strain evidence="16">ATCC 49627 / DSM 7084 / CIP 109912 / JCM 12494 / NCIMB 702895 / VPI D76D-27C</strain>
    </source>
</reference>
<sequence length="374" mass="40586">MVGVSGLAKAMRSVRTQLTLLMVALLVCCCAVLTLLVYRSTSALLELAATQSLQRGNLSIILDVDGIERAILSDTLSILALVVVVGSWAAYLLAGRYTRPIKQLSSRVRAIEPSTLSEPIEVDGGEEIKELVRSFNQMTCQLDEAFAMQRRFSASAAHELRTPLAVLRTRIDVFRKKERQQTEYDELVNTMETYVNRLSSLVGNLLELTDTGELPDVQRVSLDSVLAHVAADLGPLAHESNVSLSCHVQPVSVMGNASLLYRAFYNLAENAIRYNFNGGKVELQLSASREGAVATVSDTGVGIAPDVRELVFEPFYRVNKSRSREFGGAGIGLSLVKTILARHGARVAVGENQPRGSVFTVTFGSGGEVLTERG</sequence>
<dbReference type="Gene3D" id="3.30.565.10">
    <property type="entry name" value="Histidine kinase-like ATPase, C-terminal domain"/>
    <property type="match status" value="1"/>
</dbReference>
<dbReference type="eggNOG" id="COG2205">
    <property type="taxonomic scope" value="Bacteria"/>
</dbReference>
<dbReference type="SUPFAM" id="SSF158472">
    <property type="entry name" value="HAMP domain-like"/>
    <property type="match status" value="1"/>
</dbReference>
<keyword evidence="16" id="KW-1185">Reference proteome</keyword>
<comment type="catalytic activity">
    <reaction evidence="1">
        <text>ATP + protein L-histidine = ADP + protein N-phospho-L-histidine.</text>
        <dbReference type="EC" id="2.7.13.3"/>
    </reaction>
</comment>
<dbReference type="Pfam" id="PF00672">
    <property type="entry name" value="HAMP"/>
    <property type="match status" value="1"/>
</dbReference>
<proteinExistence type="predicted"/>
<name>E1QXK3_OLSUV</name>
<dbReference type="GO" id="GO:0005886">
    <property type="term" value="C:plasma membrane"/>
    <property type="evidence" value="ECO:0007669"/>
    <property type="project" value="UniProtKB-SubCell"/>
</dbReference>
<dbReference type="InterPro" id="IPR003594">
    <property type="entry name" value="HATPase_dom"/>
</dbReference>
<dbReference type="PROSITE" id="PS50109">
    <property type="entry name" value="HIS_KIN"/>
    <property type="match status" value="1"/>
</dbReference>
<dbReference type="InterPro" id="IPR003661">
    <property type="entry name" value="HisK_dim/P_dom"/>
</dbReference>
<organism evidence="15 16">
    <name type="scientific">Olsenella uli (strain ATCC 49627 / DSM 7084 / CCUG 31166 / CIP 109912 / JCM 12494 / LMG 11480 / NCIMB 702895 / VPI D76D-27C)</name>
    <name type="common">Lactobacillus uli</name>
    <dbReference type="NCBI Taxonomy" id="633147"/>
    <lineage>
        <taxon>Bacteria</taxon>
        <taxon>Bacillati</taxon>
        <taxon>Actinomycetota</taxon>
        <taxon>Coriobacteriia</taxon>
        <taxon>Coriobacteriales</taxon>
        <taxon>Atopobiaceae</taxon>
        <taxon>Olsenella</taxon>
    </lineage>
</organism>
<evidence type="ECO:0000256" key="6">
    <source>
        <dbReference type="ARBA" id="ARBA00022679"/>
    </source>
</evidence>
<dbReference type="SMART" id="SM00304">
    <property type="entry name" value="HAMP"/>
    <property type="match status" value="1"/>
</dbReference>
<accession>E1QXK3</accession>
<dbReference type="PRINTS" id="PR00344">
    <property type="entry name" value="BCTRLSENSOR"/>
</dbReference>
<evidence type="ECO:0000256" key="9">
    <source>
        <dbReference type="ARBA" id="ARBA00022989"/>
    </source>
</evidence>
<dbReference type="InterPro" id="IPR003660">
    <property type="entry name" value="HAMP_dom"/>
</dbReference>
<dbReference type="InterPro" id="IPR036890">
    <property type="entry name" value="HATPase_C_sf"/>
</dbReference>
<dbReference type="PATRIC" id="fig|633147.7.peg.1475"/>
<dbReference type="GO" id="GO:0000155">
    <property type="term" value="F:phosphorelay sensor kinase activity"/>
    <property type="evidence" value="ECO:0007669"/>
    <property type="project" value="InterPro"/>
</dbReference>
<gene>
    <name evidence="15" type="ordered locus">Olsu_1768</name>
</gene>
<protein>
    <recommendedName>
        <fullName evidence="4">histidine kinase</fullName>
        <ecNumber evidence="4">2.7.13.3</ecNumber>
    </recommendedName>
</protein>
<dbReference type="Gene3D" id="6.10.340.10">
    <property type="match status" value="1"/>
</dbReference>
<dbReference type="PANTHER" id="PTHR45436">
    <property type="entry name" value="SENSOR HISTIDINE KINASE YKOH"/>
    <property type="match status" value="1"/>
</dbReference>
<evidence type="ECO:0000259" key="13">
    <source>
        <dbReference type="PROSITE" id="PS50109"/>
    </source>
</evidence>
<keyword evidence="7 12" id="KW-0812">Transmembrane</keyword>
<dbReference type="InterPro" id="IPR050428">
    <property type="entry name" value="TCS_sensor_his_kinase"/>
</dbReference>
<evidence type="ECO:0000256" key="10">
    <source>
        <dbReference type="ARBA" id="ARBA00023012"/>
    </source>
</evidence>
<keyword evidence="10" id="KW-0902">Two-component regulatory system</keyword>
<dbReference type="InterPro" id="IPR005467">
    <property type="entry name" value="His_kinase_dom"/>
</dbReference>
<dbReference type="STRING" id="633147.Olsu_1768"/>
<evidence type="ECO:0000313" key="16">
    <source>
        <dbReference type="Proteomes" id="UP000000333"/>
    </source>
</evidence>
<dbReference type="eggNOG" id="COG5000">
    <property type="taxonomic scope" value="Bacteria"/>
</dbReference>
<evidence type="ECO:0000256" key="3">
    <source>
        <dbReference type="ARBA" id="ARBA00004236"/>
    </source>
</evidence>
<keyword evidence="6" id="KW-0808">Transferase</keyword>
<feature type="transmembrane region" description="Helical" evidence="12">
    <location>
        <begin position="18"/>
        <end position="38"/>
    </location>
</feature>
<dbReference type="KEGG" id="ols:Olsu_1768"/>
<feature type="transmembrane region" description="Helical" evidence="12">
    <location>
        <begin position="76"/>
        <end position="94"/>
    </location>
</feature>
<evidence type="ECO:0000256" key="1">
    <source>
        <dbReference type="ARBA" id="ARBA00000085"/>
    </source>
</evidence>
<keyword evidence="11 12" id="KW-0472">Membrane</keyword>
<evidence type="ECO:0000256" key="4">
    <source>
        <dbReference type="ARBA" id="ARBA00012438"/>
    </source>
</evidence>
<feature type="domain" description="HAMP" evidence="14">
    <location>
        <begin position="95"/>
        <end position="147"/>
    </location>
</feature>
<dbReference type="CDD" id="cd00082">
    <property type="entry name" value="HisKA"/>
    <property type="match status" value="1"/>
</dbReference>
<dbReference type="OrthoDB" id="9813151at2"/>
<dbReference type="Pfam" id="PF00512">
    <property type="entry name" value="HisKA"/>
    <property type="match status" value="1"/>
</dbReference>
<evidence type="ECO:0000256" key="11">
    <source>
        <dbReference type="ARBA" id="ARBA00023136"/>
    </source>
</evidence>
<evidence type="ECO:0000256" key="8">
    <source>
        <dbReference type="ARBA" id="ARBA00022777"/>
    </source>
</evidence>
<dbReference type="SMART" id="SM00387">
    <property type="entry name" value="HATPase_c"/>
    <property type="match status" value="1"/>
</dbReference>
<dbReference type="SMART" id="SM00388">
    <property type="entry name" value="HisKA"/>
    <property type="match status" value="1"/>
</dbReference>
<dbReference type="InterPro" id="IPR036097">
    <property type="entry name" value="HisK_dim/P_sf"/>
</dbReference>
<dbReference type="Proteomes" id="UP000000333">
    <property type="component" value="Chromosome"/>
</dbReference>
<dbReference type="EMBL" id="CP002106">
    <property type="protein sequence ID" value="ADK68856.1"/>
    <property type="molecule type" value="Genomic_DNA"/>
</dbReference>
<dbReference type="InterPro" id="IPR004358">
    <property type="entry name" value="Sig_transdc_His_kin-like_C"/>
</dbReference>
<evidence type="ECO:0000256" key="2">
    <source>
        <dbReference type="ARBA" id="ARBA00004141"/>
    </source>
</evidence>
<dbReference type="SUPFAM" id="SSF47384">
    <property type="entry name" value="Homodimeric domain of signal transducing histidine kinase"/>
    <property type="match status" value="1"/>
</dbReference>
<dbReference type="HOGENOM" id="CLU_000445_89_3_11"/>
<dbReference type="RefSeq" id="WP_013252607.1">
    <property type="nucleotide sequence ID" value="NC_014363.1"/>
</dbReference>
<keyword evidence="9 12" id="KW-1133">Transmembrane helix</keyword>
<evidence type="ECO:0000313" key="15">
    <source>
        <dbReference type="EMBL" id="ADK68856.1"/>
    </source>
</evidence>
<evidence type="ECO:0000259" key="14">
    <source>
        <dbReference type="PROSITE" id="PS50885"/>
    </source>
</evidence>
<keyword evidence="8 15" id="KW-0418">Kinase</keyword>